<dbReference type="PANTHER" id="PTHR47331">
    <property type="entry name" value="PHD-TYPE DOMAIN-CONTAINING PROTEIN"/>
    <property type="match status" value="1"/>
</dbReference>
<proteinExistence type="predicted"/>
<gene>
    <name evidence="2" type="primary">LOC112685891</name>
</gene>
<evidence type="ECO:0000313" key="2">
    <source>
        <dbReference type="RefSeq" id="XP_025413702.1"/>
    </source>
</evidence>
<organism evidence="1 2">
    <name type="scientific">Sipha flava</name>
    <name type="common">yellow sugarcane aphid</name>
    <dbReference type="NCBI Taxonomy" id="143950"/>
    <lineage>
        <taxon>Eukaryota</taxon>
        <taxon>Metazoa</taxon>
        <taxon>Ecdysozoa</taxon>
        <taxon>Arthropoda</taxon>
        <taxon>Hexapoda</taxon>
        <taxon>Insecta</taxon>
        <taxon>Pterygota</taxon>
        <taxon>Neoptera</taxon>
        <taxon>Paraneoptera</taxon>
        <taxon>Hemiptera</taxon>
        <taxon>Sternorrhyncha</taxon>
        <taxon>Aphidomorpha</taxon>
        <taxon>Aphidoidea</taxon>
        <taxon>Aphididae</taxon>
        <taxon>Sipha</taxon>
    </lineage>
</organism>
<dbReference type="InterPro" id="IPR005312">
    <property type="entry name" value="DUF1759"/>
</dbReference>
<dbReference type="Pfam" id="PF05380">
    <property type="entry name" value="Peptidase_A17"/>
    <property type="match status" value="2"/>
</dbReference>
<dbReference type="SUPFAM" id="SSF56672">
    <property type="entry name" value="DNA/RNA polymerases"/>
    <property type="match status" value="1"/>
</dbReference>
<protein>
    <submittedName>
        <fullName evidence="2">Uncharacterized protein LOC112685891</fullName>
    </submittedName>
</protein>
<accession>A0A8B8FSG1</accession>
<dbReference type="Proteomes" id="UP000694846">
    <property type="component" value="Unplaced"/>
</dbReference>
<evidence type="ECO:0000313" key="1">
    <source>
        <dbReference type="Proteomes" id="UP000694846"/>
    </source>
</evidence>
<dbReference type="GeneID" id="112685891"/>
<dbReference type="AlphaFoldDB" id="A0A8B8FSG1"/>
<dbReference type="GO" id="GO:0071897">
    <property type="term" value="P:DNA biosynthetic process"/>
    <property type="evidence" value="ECO:0007669"/>
    <property type="project" value="UniProtKB-ARBA"/>
</dbReference>
<reference evidence="2" key="1">
    <citation type="submission" date="2025-08" db="UniProtKB">
        <authorList>
            <consortium name="RefSeq"/>
        </authorList>
    </citation>
    <scope>IDENTIFICATION</scope>
    <source>
        <tissue evidence="2">Whole body</tissue>
    </source>
</reference>
<sequence>MSEISSLLSRRGLLKSQLTRFNNFVRAAQATENIDVIQLRLRKEKINEVWQDFETVQTSIEEISANEETEKYRASFEDLYFESVAVCNNLIINHTEKSLNNDSSKASTVSAGTSKFMPMVKLAPLEIPNFTGIYSEWPAFHDIFSALMHQNSSLTDIQKFFYLRSSVSGDAQKTIQFLDTTSDNYKIAWDALISRYSNKKLTVQLHTKKLFDLENINNESSFELRKLVDAINGHIKALTSLGHNPKEWGSLLLHVISIKLDASTLRQWEIESSNSEVASVNALLEYLENRCQILEAIEASGGLKIVQPQQRQFKKNSFKFKRSNDQSSSFVVTGTLKCYNCDGEHTIYKCPALLAFSISDRIKRIGELKLCKICLRNHIGEKCTSRRCAKCMKAHNSLLHLPKSKPIMAGGSENATAYRTTNTVASDSKKENVSNLESISAHSSQQSSNKQILLSTAVVILRNTRGESTACRVLLDSGSQNFKFRLNLADPSYSEPQRIDAILGSEVFYELLRANQFKLPQSNLIMQETQLGWIVAGSTQPREDISKTSTVALCTSLSKLEQQVSKFWRTEEIGSNKTAFTLEEKACREHFENTVQRDEQGRFVVQLPFRDKAKKLGDSKPTATRRFHGLEKRLLTSSQLKIEYSKFMKEYEDLEHMTRVKLCSNIKESYYLPHHTVWREDSVTTKLRVVFDASCKTTSGVSLNDVLLKGPCIQEDLINLLTRFRKHRYAMTADISKMYRRIWVAPNHRTYQQIVWRPEPDQELHQFQLNTITYGTVLASFLATACLHRLADEESNLYSNACNAIKQDFYMDDYLGGAKSLQEAITLRNEIIEVLQKGGFELRKWTASDPALLTGLENKENDPTLILDLSKNSANILGFRWDPSGDVFKYKVKLAERKTIVTKRQILSEIATIFDPLGLISHVVIKAKIKMQRLWTIGIGWDETLPEEIMLDWYKFREIVDVQIHGFSDASIEAFGACLYLITTNNQGKRSLRLICAKSRVAPLKSISLPRLELCGAVLLARLADKIIAKLKMNISQRTFWTDSSIVLAWISSPSAQWKTFIAHRVGEIQEITSISEWAHVHTKDNPADIISRGREPQMMLNDSFWWEGPNWLQCDSSKWPHINKNQINFDTVEERRTISLPTSERLIRVVALCLRFIYNTAHPNDKKKRVLCCHMI</sequence>
<dbReference type="OrthoDB" id="6611284at2759"/>
<dbReference type="CDD" id="cd01644">
    <property type="entry name" value="RT_pepA17"/>
    <property type="match status" value="1"/>
</dbReference>
<dbReference type="RefSeq" id="XP_025413702.1">
    <property type="nucleotide sequence ID" value="XM_025557917.1"/>
</dbReference>
<dbReference type="PANTHER" id="PTHR47331:SF1">
    <property type="entry name" value="GAG-LIKE PROTEIN"/>
    <property type="match status" value="1"/>
</dbReference>
<dbReference type="Pfam" id="PF03564">
    <property type="entry name" value="DUF1759"/>
    <property type="match status" value="1"/>
</dbReference>
<name>A0A8B8FSG1_9HEMI</name>
<dbReference type="InterPro" id="IPR043502">
    <property type="entry name" value="DNA/RNA_pol_sf"/>
</dbReference>
<dbReference type="InterPro" id="IPR008042">
    <property type="entry name" value="Retrotrans_Pao"/>
</dbReference>
<keyword evidence="1" id="KW-1185">Reference proteome</keyword>